<dbReference type="InterPro" id="IPR050122">
    <property type="entry name" value="RTK"/>
</dbReference>
<dbReference type="PROSITE" id="PS00107">
    <property type="entry name" value="PROTEIN_KINASE_ATP"/>
    <property type="match status" value="1"/>
</dbReference>
<keyword evidence="5" id="KW-0418">Kinase</keyword>
<feature type="transmembrane region" description="Helical" evidence="11">
    <location>
        <begin position="177"/>
        <end position="203"/>
    </location>
</feature>
<evidence type="ECO:0000256" key="6">
    <source>
        <dbReference type="ARBA" id="ARBA00022840"/>
    </source>
</evidence>
<dbReference type="CDD" id="cd00192">
    <property type="entry name" value="PTKc"/>
    <property type="match status" value="1"/>
</dbReference>
<comment type="caution">
    <text evidence="13">The sequence shown here is derived from an EMBL/GenBank/DDBJ whole genome shotgun (WGS) entry which is preliminary data.</text>
</comment>
<evidence type="ECO:0000313" key="14">
    <source>
        <dbReference type="Proteomes" id="UP000230066"/>
    </source>
</evidence>
<gene>
    <name evidence="13" type="ORF">D915_007307</name>
</gene>
<evidence type="ECO:0000256" key="8">
    <source>
        <dbReference type="ARBA" id="ARBA00051243"/>
    </source>
</evidence>
<dbReference type="GO" id="GO:0043235">
    <property type="term" value="C:receptor complex"/>
    <property type="evidence" value="ECO:0007669"/>
    <property type="project" value="TreeGrafter"/>
</dbReference>
<dbReference type="GO" id="GO:0004714">
    <property type="term" value="F:transmembrane receptor protein tyrosine kinase activity"/>
    <property type="evidence" value="ECO:0007669"/>
    <property type="project" value="UniProtKB-EC"/>
</dbReference>
<evidence type="ECO:0000256" key="5">
    <source>
        <dbReference type="ARBA" id="ARBA00022777"/>
    </source>
</evidence>
<evidence type="ECO:0000256" key="9">
    <source>
        <dbReference type="PROSITE-ProRule" id="PRU10141"/>
    </source>
</evidence>
<dbReference type="InterPro" id="IPR000719">
    <property type="entry name" value="Prot_kinase_dom"/>
</dbReference>
<evidence type="ECO:0000256" key="4">
    <source>
        <dbReference type="ARBA" id="ARBA00022741"/>
    </source>
</evidence>
<protein>
    <recommendedName>
        <fullName evidence="12">Protein kinase domain-containing protein</fullName>
    </recommendedName>
</protein>
<comment type="subcellular location">
    <subcellularLocation>
        <location evidence="1">Membrane</location>
        <topology evidence="1">Single-pass membrane protein</topology>
    </subcellularLocation>
</comment>
<dbReference type="PROSITE" id="PS50011">
    <property type="entry name" value="PROTEIN_KINASE_DOM"/>
    <property type="match status" value="1"/>
</dbReference>
<dbReference type="Proteomes" id="UP000230066">
    <property type="component" value="Unassembled WGS sequence"/>
</dbReference>
<dbReference type="SMART" id="SM00219">
    <property type="entry name" value="TyrKc"/>
    <property type="match status" value="1"/>
</dbReference>
<evidence type="ECO:0000256" key="1">
    <source>
        <dbReference type="ARBA" id="ARBA00004167"/>
    </source>
</evidence>
<evidence type="ECO:0000256" key="3">
    <source>
        <dbReference type="ARBA" id="ARBA00022679"/>
    </source>
</evidence>
<dbReference type="FunFam" id="1.10.510.10:FF:000554">
    <property type="entry name" value="Predicted protein"/>
    <property type="match status" value="1"/>
</dbReference>
<accession>A0A4E0RLK8</accession>
<dbReference type="InterPro" id="IPR020635">
    <property type="entry name" value="Tyr_kinase_cat_dom"/>
</dbReference>
<keyword evidence="4 9" id="KW-0547">Nucleotide-binding</keyword>
<dbReference type="PRINTS" id="PR00109">
    <property type="entry name" value="TYRKINASE"/>
</dbReference>
<keyword evidence="14" id="KW-1185">Reference proteome</keyword>
<evidence type="ECO:0000313" key="13">
    <source>
        <dbReference type="EMBL" id="THD22158.1"/>
    </source>
</evidence>
<dbReference type="Gene3D" id="1.10.510.10">
    <property type="entry name" value="Transferase(Phosphotransferase) domain 1"/>
    <property type="match status" value="1"/>
</dbReference>
<proteinExistence type="predicted"/>
<keyword evidence="11" id="KW-1133">Transmembrane helix</keyword>
<dbReference type="InterPro" id="IPR001245">
    <property type="entry name" value="Ser-Thr/Tyr_kinase_cat_dom"/>
</dbReference>
<feature type="region of interest" description="Disordered" evidence="10">
    <location>
        <begin position="304"/>
        <end position="326"/>
    </location>
</feature>
<feature type="domain" description="Protein kinase" evidence="12">
    <location>
        <begin position="362"/>
        <end position="625"/>
    </location>
</feature>
<organism evidence="13 14">
    <name type="scientific">Fasciola hepatica</name>
    <name type="common">Liver fluke</name>
    <dbReference type="NCBI Taxonomy" id="6192"/>
    <lineage>
        <taxon>Eukaryota</taxon>
        <taxon>Metazoa</taxon>
        <taxon>Spiralia</taxon>
        <taxon>Lophotrochozoa</taxon>
        <taxon>Platyhelminthes</taxon>
        <taxon>Trematoda</taxon>
        <taxon>Digenea</taxon>
        <taxon>Plagiorchiida</taxon>
        <taxon>Echinostomata</taxon>
        <taxon>Echinostomatoidea</taxon>
        <taxon>Fasciolidae</taxon>
        <taxon>Fasciola</taxon>
    </lineage>
</organism>
<dbReference type="GO" id="GO:0005886">
    <property type="term" value="C:plasma membrane"/>
    <property type="evidence" value="ECO:0007669"/>
    <property type="project" value="TreeGrafter"/>
</dbReference>
<keyword evidence="2" id="KW-0597">Phosphoprotein</keyword>
<keyword evidence="7" id="KW-0829">Tyrosine-protein kinase</keyword>
<keyword evidence="6 9" id="KW-0067">ATP-binding</keyword>
<sequence>MDPVARFGLCAGGMQKRWFLLWIFLCLCMLPFLVGGSRLEFGMTFNANLAQCSGQSYVFRCSYELGELNASVLIVKYPDIFNYDESTIPNVLEMDQRPGLGPAHIPQEIRDKATTVVKGRLTLNESGQQAVSEFIWEIPQLTLNDSGVYCCWIRPDDSRLPEVSRFSTLRVRRCWSAYWPVWLSLVVATIICLALFFAAFCWLRRATKPDIRRVILISHPNEDTGWWASSLPDGPGTAWTSSLSRSHSRCSEPSSTIAQVCVDSDSTKAVIQPTVKFETICLNGSFRSRLKTAMRSHLGNVSKSKSKLEKCESAPSDDSSKLLQTNGEARLPQPLVNVNNRFMSLYSIASPDLAYEIPRENLCIGSFLGGGAFGMVYEGVAKDLPGQLLGSQSVAVKTLQENFTESDVVDLLKEMDIMKQLRHHRHVIQLLAVCTQNGAPCLILEYAPHGNLRDYLRAHNHVLERSNSTLALLLNYGVQIAEGMTYLASRSIIHRDLAARNILVGTNCVLKISDFGLTRNVEYYYRKLTSGRLPVKWLAPESLFERVYTTKSDVWSFGVLLWEIFTFGSPPFPAVDPASVPTLIRSGGRNSKPKFAPDYVYALICTCWEWDARRRPTFLDLHTKLVAFEHNVRIQCDGSLESNLPTPTSSLSTFVVNGRFGGSGMFYLGAGTSKNHDAYSDLDSSAPTQYLEVGTYRPTDSIE</sequence>
<evidence type="ECO:0000259" key="12">
    <source>
        <dbReference type="PROSITE" id="PS50011"/>
    </source>
</evidence>
<dbReference type="PANTHER" id="PTHR24416:SF611">
    <property type="entry name" value="TYROSINE-PROTEIN KINASE TRANSMEMBRANE RECEPTOR ROR"/>
    <property type="match status" value="1"/>
</dbReference>
<dbReference type="GO" id="GO:0005524">
    <property type="term" value="F:ATP binding"/>
    <property type="evidence" value="ECO:0007669"/>
    <property type="project" value="UniProtKB-UniRule"/>
</dbReference>
<reference evidence="13" key="1">
    <citation type="submission" date="2019-03" db="EMBL/GenBank/DDBJ databases">
        <title>Improved annotation for the trematode Fasciola hepatica.</title>
        <authorList>
            <person name="Choi Y.-J."/>
            <person name="Martin J."/>
            <person name="Mitreva M."/>
        </authorList>
    </citation>
    <scope>NUCLEOTIDE SEQUENCE [LARGE SCALE GENOMIC DNA]</scope>
</reference>
<dbReference type="AlphaFoldDB" id="A0A4E0RLK8"/>
<evidence type="ECO:0000256" key="2">
    <source>
        <dbReference type="ARBA" id="ARBA00022553"/>
    </source>
</evidence>
<name>A0A4E0RLK8_FASHE</name>
<keyword evidence="11" id="KW-0472">Membrane</keyword>
<dbReference type="GO" id="GO:0007169">
    <property type="term" value="P:cell surface receptor protein tyrosine kinase signaling pathway"/>
    <property type="evidence" value="ECO:0007669"/>
    <property type="project" value="TreeGrafter"/>
</dbReference>
<evidence type="ECO:0000256" key="11">
    <source>
        <dbReference type="SAM" id="Phobius"/>
    </source>
</evidence>
<keyword evidence="3" id="KW-0808">Transferase</keyword>
<dbReference type="SUPFAM" id="SSF56112">
    <property type="entry name" value="Protein kinase-like (PK-like)"/>
    <property type="match status" value="1"/>
</dbReference>
<dbReference type="Gene3D" id="3.30.200.20">
    <property type="entry name" value="Phosphorylase Kinase, domain 1"/>
    <property type="match status" value="1"/>
</dbReference>
<dbReference type="Pfam" id="PF07714">
    <property type="entry name" value="PK_Tyr_Ser-Thr"/>
    <property type="match status" value="1"/>
</dbReference>
<dbReference type="InterPro" id="IPR011009">
    <property type="entry name" value="Kinase-like_dom_sf"/>
</dbReference>
<dbReference type="InterPro" id="IPR017441">
    <property type="entry name" value="Protein_kinase_ATP_BS"/>
</dbReference>
<evidence type="ECO:0000256" key="10">
    <source>
        <dbReference type="SAM" id="MobiDB-lite"/>
    </source>
</evidence>
<keyword evidence="11" id="KW-0812">Transmembrane</keyword>
<evidence type="ECO:0000256" key="7">
    <source>
        <dbReference type="ARBA" id="ARBA00023137"/>
    </source>
</evidence>
<feature type="binding site" evidence="9">
    <location>
        <position position="397"/>
    </location>
    <ligand>
        <name>ATP</name>
        <dbReference type="ChEBI" id="CHEBI:30616"/>
    </ligand>
</feature>
<dbReference type="EMBL" id="JXXN02002957">
    <property type="protein sequence ID" value="THD22158.1"/>
    <property type="molecule type" value="Genomic_DNA"/>
</dbReference>
<dbReference type="PANTHER" id="PTHR24416">
    <property type="entry name" value="TYROSINE-PROTEIN KINASE RECEPTOR"/>
    <property type="match status" value="1"/>
</dbReference>
<dbReference type="InterPro" id="IPR008266">
    <property type="entry name" value="Tyr_kinase_AS"/>
</dbReference>
<comment type="catalytic activity">
    <reaction evidence="8">
        <text>L-tyrosyl-[protein] + ATP = O-phospho-L-tyrosyl-[protein] + ADP + H(+)</text>
        <dbReference type="Rhea" id="RHEA:10596"/>
        <dbReference type="Rhea" id="RHEA-COMP:10136"/>
        <dbReference type="Rhea" id="RHEA-COMP:20101"/>
        <dbReference type="ChEBI" id="CHEBI:15378"/>
        <dbReference type="ChEBI" id="CHEBI:30616"/>
        <dbReference type="ChEBI" id="CHEBI:46858"/>
        <dbReference type="ChEBI" id="CHEBI:61978"/>
        <dbReference type="ChEBI" id="CHEBI:456216"/>
        <dbReference type="EC" id="2.7.10.1"/>
    </reaction>
</comment>
<dbReference type="PROSITE" id="PS00109">
    <property type="entry name" value="PROTEIN_KINASE_TYR"/>
    <property type="match status" value="1"/>
</dbReference>